<dbReference type="InterPro" id="IPR001750">
    <property type="entry name" value="ND/Mrp_TM"/>
</dbReference>
<dbReference type="NCBIfam" id="TIGR01770">
    <property type="entry name" value="NDH_I_N"/>
    <property type="match status" value="1"/>
</dbReference>
<keyword evidence="4 5" id="KW-0472">Membrane</keyword>
<accession>L8JT52</accession>
<dbReference type="GO" id="GO:0008137">
    <property type="term" value="F:NADH dehydrogenase (ubiquinone) activity"/>
    <property type="evidence" value="ECO:0007669"/>
    <property type="project" value="InterPro"/>
</dbReference>
<feature type="transmembrane region" description="Helical" evidence="5">
    <location>
        <begin position="211"/>
        <end position="229"/>
    </location>
</feature>
<gene>
    <name evidence="5" type="primary">nuoN</name>
    <name evidence="8" type="ORF">C900_03691</name>
</gene>
<comment type="subunit">
    <text evidence="5">NDH-1 is composed of 14 different subunits. Subunits NuoA, H, J, K, L, M, N constitute the membrane sector of the complex.</text>
</comment>
<name>L8JT52_9BACT</name>
<dbReference type="InterPro" id="IPR010096">
    <property type="entry name" value="NADH-Q_OxRdtase_suN/2"/>
</dbReference>
<feature type="transmembrane region" description="Helical" evidence="5">
    <location>
        <begin position="461"/>
        <end position="481"/>
    </location>
</feature>
<feature type="transmembrane region" description="Helical" evidence="5">
    <location>
        <begin position="379"/>
        <end position="401"/>
    </location>
</feature>
<protein>
    <recommendedName>
        <fullName evidence="5">NADH-quinone oxidoreductase subunit N</fullName>
        <ecNumber evidence="5">7.1.1.-</ecNumber>
    </recommendedName>
    <alternativeName>
        <fullName evidence="5">NADH dehydrogenase I subunit N</fullName>
    </alternativeName>
    <alternativeName>
        <fullName evidence="5">NDH-1 subunit N</fullName>
    </alternativeName>
</protein>
<keyword evidence="5" id="KW-1278">Translocase</keyword>
<feature type="transmembrane region" description="Helical" evidence="5">
    <location>
        <begin position="171"/>
        <end position="191"/>
    </location>
</feature>
<dbReference type="EMBL" id="AMZN01000052">
    <property type="protein sequence ID" value="ELR70532.1"/>
    <property type="molecule type" value="Genomic_DNA"/>
</dbReference>
<feature type="transmembrane region" description="Helical" evidence="5">
    <location>
        <begin position="87"/>
        <end position="105"/>
    </location>
</feature>
<comment type="caution">
    <text evidence="8">The sequence shown here is derived from an EMBL/GenBank/DDBJ whole genome shotgun (WGS) entry which is preliminary data.</text>
</comment>
<keyword evidence="8" id="KW-0830">Ubiquinone</keyword>
<keyword evidence="2 5" id="KW-0812">Transmembrane</keyword>
<feature type="transmembrane region" description="Helical" evidence="5">
    <location>
        <begin position="282"/>
        <end position="303"/>
    </location>
</feature>
<keyword evidence="5" id="KW-1003">Cell membrane</keyword>
<dbReference type="GO" id="GO:0050136">
    <property type="term" value="F:NADH dehydrogenase (quinone) (non-electrogenic) activity"/>
    <property type="evidence" value="ECO:0007669"/>
    <property type="project" value="UniProtKB-UniRule"/>
</dbReference>
<dbReference type="Pfam" id="PF00361">
    <property type="entry name" value="Proton_antipo_M"/>
    <property type="match status" value="1"/>
</dbReference>
<evidence type="ECO:0000256" key="5">
    <source>
        <dbReference type="HAMAP-Rule" id="MF_00445"/>
    </source>
</evidence>
<dbReference type="AlphaFoldDB" id="L8JT52"/>
<evidence type="ECO:0000256" key="3">
    <source>
        <dbReference type="ARBA" id="ARBA00022989"/>
    </source>
</evidence>
<dbReference type="PATRIC" id="fig|1237149.3.peg.3453"/>
<reference evidence="8 9" key="1">
    <citation type="submission" date="2012-12" db="EMBL/GenBank/DDBJ databases">
        <title>Genome assembly of Fulvivirga imtechensis AK7.</title>
        <authorList>
            <person name="Nupur N."/>
            <person name="Khatri I."/>
            <person name="Kumar R."/>
            <person name="Subramanian S."/>
            <person name="Pinnaka A."/>
        </authorList>
    </citation>
    <scope>NUCLEOTIDE SEQUENCE [LARGE SCALE GENOMIC DNA]</scope>
    <source>
        <strain evidence="8 9">AK7</strain>
    </source>
</reference>
<dbReference type="GO" id="GO:0012505">
    <property type="term" value="C:endomembrane system"/>
    <property type="evidence" value="ECO:0007669"/>
    <property type="project" value="UniProtKB-SubCell"/>
</dbReference>
<feature type="transmembrane region" description="Helical" evidence="5">
    <location>
        <begin position="336"/>
        <end position="358"/>
    </location>
</feature>
<feature type="domain" description="NADH:quinone oxidoreductase/Mrp antiporter transmembrane" evidence="7">
    <location>
        <begin position="134"/>
        <end position="416"/>
    </location>
</feature>
<feature type="transmembrane region" description="Helical" evidence="5">
    <location>
        <begin position="45"/>
        <end position="67"/>
    </location>
</feature>
<feature type="transmembrane region" description="Helical" evidence="5">
    <location>
        <begin position="140"/>
        <end position="159"/>
    </location>
</feature>
<evidence type="ECO:0000256" key="1">
    <source>
        <dbReference type="ARBA" id="ARBA00004127"/>
    </source>
</evidence>
<comment type="function">
    <text evidence="5">NDH-1 shuttles electrons from NADH, via FMN and iron-sulfur (Fe-S) centers, to quinones in the respiratory chain. The immediate electron acceptor for the enzyme in this species is believed to be a menaquinone. Couples the redox reaction to proton translocation (for every two electrons transferred, four hydrogen ions are translocated across the cytoplasmic membrane), and thus conserves the redox energy in a proton gradient.</text>
</comment>
<evidence type="ECO:0000259" key="7">
    <source>
        <dbReference type="Pfam" id="PF00361"/>
    </source>
</evidence>
<dbReference type="GO" id="GO:0048038">
    <property type="term" value="F:quinone binding"/>
    <property type="evidence" value="ECO:0007669"/>
    <property type="project" value="UniProtKB-KW"/>
</dbReference>
<dbReference type="Proteomes" id="UP000011135">
    <property type="component" value="Unassembled WGS sequence"/>
</dbReference>
<feature type="transmembrane region" description="Helical" evidence="5">
    <location>
        <begin position="421"/>
        <end position="441"/>
    </location>
</feature>
<keyword evidence="9" id="KW-1185">Reference proteome</keyword>
<dbReference type="OrthoDB" id="9811718at2"/>
<evidence type="ECO:0000313" key="9">
    <source>
        <dbReference type="Proteomes" id="UP000011135"/>
    </source>
</evidence>
<dbReference type="GO" id="GO:0005886">
    <property type="term" value="C:plasma membrane"/>
    <property type="evidence" value="ECO:0007669"/>
    <property type="project" value="UniProtKB-SubCell"/>
</dbReference>
<sequence>MEEGLHHKLTGINSSLPYFLPEVILVGGIILIVFVGLFNIGKKELLMRVLAAVMLALVLYFDIRQWLHEDNVRQLFLDMVTLDRAAILWKILFGTGGLFTVLMGFKYRGWYDKSGEYYALMLSVVFGAHLVAMASNLLMIFIGIEVISISSYILTTFSFNKNSTEAGLKYLLFGAAASGVMIFGMSWLYAFTGSLAFTEQSFLEMLMKADALPLIIASLFVTAGLLFKISAAPMHIWAPDVYTSAPTPVVAFFSIVPKLAGFAILVRWMLVIKLFGFSPVDWAAVLAVVAMLTIAIGNFSALWQNNAKRMLAYSSIAHSGFLLIGLVAFSELAIQSLLFYAAIYILMNVAAFIYVSYLEREYNIINIKDYKGFVRTSPLIATVLVVIMISLTGLPPTAGFTAKLLIFSALWDGYAATDHTMMLYLLIFGLLNAVVSLFYYLKIPYFMIFKEGAHEGKAKKLYTIENFLGFFMVLALLILFFKPDGLMRMINSVSFAF</sequence>
<evidence type="ECO:0000256" key="2">
    <source>
        <dbReference type="ARBA" id="ARBA00022692"/>
    </source>
</evidence>
<dbReference type="RefSeq" id="WP_009581085.1">
    <property type="nucleotide sequence ID" value="NZ_AMZN01000052.1"/>
</dbReference>
<dbReference type="HAMAP" id="MF_00445">
    <property type="entry name" value="NDH1_NuoN_1"/>
    <property type="match status" value="1"/>
</dbReference>
<dbReference type="eggNOG" id="COG1007">
    <property type="taxonomic scope" value="Bacteria"/>
</dbReference>
<dbReference type="STRING" id="1237149.C900_03691"/>
<keyword evidence="5" id="KW-0874">Quinone</keyword>
<keyword evidence="5" id="KW-0813">Transport</keyword>
<comment type="similarity">
    <text evidence="5">Belongs to the complex I subunit 2 family.</text>
</comment>
<evidence type="ECO:0000256" key="4">
    <source>
        <dbReference type="ARBA" id="ARBA00023136"/>
    </source>
</evidence>
<evidence type="ECO:0000313" key="8">
    <source>
        <dbReference type="EMBL" id="ELR70532.1"/>
    </source>
</evidence>
<organism evidence="8 9">
    <name type="scientific">Fulvivirga imtechensis AK7</name>
    <dbReference type="NCBI Taxonomy" id="1237149"/>
    <lineage>
        <taxon>Bacteria</taxon>
        <taxon>Pseudomonadati</taxon>
        <taxon>Bacteroidota</taxon>
        <taxon>Cytophagia</taxon>
        <taxon>Cytophagales</taxon>
        <taxon>Fulvivirgaceae</taxon>
        <taxon>Fulvivirga</taxon>
    </lineage>
</organism>
<comment type="subcellular location">
    <subcellularLocation>
        <location evidence="5">Cell membrane</location>
        <topology evidence="5">Multi-pass membrane protein</topology>
    </subcellularLocation>
    <subcellularLocation>
        <location evidence="1">Endomembrane system</location>
        <topology evidence="1">Multi-pass membrane protein</topology>
    </subcellularLocation>
    <subcellularLocation>
        <location evidence="6">Membrane</location>
        <topology evidence="6">Multi-pass membrane protein</topology>
    </subcellularLocation>
</comment>
<dbReference type="EC" id="7.1.1.-" evidence="5"/>
<feature type="transmembrane region" description="Helical" evidence="5">
    <location>
        <begin position="249"/>
        <end position="270"/>
    </location>
</feature>
<keyword evidence="3 5" id="KW-1133">Transmembrane helix</keyword>
<dbReference type="PANTHER" id="PTHR22773">
    <property type="entry name" value="NADH DEHYDROGENASE"/>
    <property type="match status" value="1"/>
</dbReference>
<keyword evidence="5" id="KW-0520">NAD</keyword>
<comment type="catalytic activity">
    <reaction evidence="5">
        <text>a quinone + NADH + 5 H(+)(in) = a quinol + NAD(+) + 4 H(+)(out)</text>
        <dbReference type="Rhea" id="RHEA:57888"/>
        <dbReference type="ChEBI" id="CHEBI:15378"/>
        <dbReference type="ChEBI" id="CHEBI:24646"/>
        <dbReference type="ChEBI" id="CHEBI:57540"/>
        <dbReference type="ChEBI" id="CHEBI:57945"/>
        <dbReference type="ChEBI" id="CHEBI:132124"/>
    </reaction>
</comment>
<feature type="transmembrane region" description="Helical" evidence="5">
    <location>
        <begin position="18"/>
        <end position="38"/>
    </location>
</feature>
<evidence type="ECO:0000256" key="6">
    <source>
        <dbReference type="RuleBase" id="RU000320"/>
    </source>
</evidence>
<feature type="transmembrane region" description="Helical" evidence="5">
    <location>
        <begin position="117"/>
        <end position="134"/>
    </location>
</feature>
<feature type="transmembrane region" description="Helical" evidence="5">
    <location>
        <begin position="310"/>
        <end position="330"/>
    </location>
</feature>
<proteinExistence type="inferred from homology"/>
<dbReference type="GO" id="GO:0042773">
    <property type="term" value="P:ATP synthesis coupled electron transport"/>
    <property type="evidence" value="ECO:0007669"/>
    <property type="project" value="InterPro"/>
</dbReference>